<keyword evidence="3" id="KW-0809">Transit peptide</keyword>
<dbReference type="GO" id="GO:0033615">
    <property type="term" value="P:mitochondrial proton-transporting ATP synthase complex assembly"/>
    <property type="evidence" value="ECO:0007669"/>
    <property type="project" value="TreeGrafter"/>
</dbReference>
<protein>
    <submittedName>
        <fullName evidence="7">ATP synthase mitochondrial F1 complex assembly factor 2</fullName>
    </submittedName>
</protein>
<evidence type="ECO:0000256" key="2">
    <source>
        <dbReference type="ARBA" id="ARBA00008231"/>
    </source>
</evidence>
<dbReference type="Gene3D" id="3.30.2180.10">
    <property type="entry name" value="ATP12-like"/>
    <property type="match status" value="1"/>
</dbReference>
<keyword evidence="4" id="KW-0496">Mitochondrion</keyword>
<evidence type="ECO:0000256" key="3">
    <source>
        <dbReference type="ARBA" id="ARBA00022946"/>
    </source>
</evidence>
<dbReference type="InterPro" id="IPR011419">
    <property type="entry name" value="ATP12_ATP_synth-F1-assembly"/>
</dbReference>
<comment type="subcellular location">
    <subcellularLocation>
        <location evidence="1">Mitochondrion</location>
    </subcellularLocation>
</comment>
<evidence type="ECO:0000313" key="6">
    <source>
        <dbReference type="Proteomes" id="UP000046395"/>
    </source>
</evidence>
<keyword evidence="6" id="KW-1185">Reference proteome</keyword>
<dbReference type="Proteomes" id="UP000046395">
    <property type="component" value="Unassembled WGS sequence"/>
</dbReference>
<evidence type="ECO:0000313" key="7">
    <source>
        <dbReference type="WBParaSite" id="TMUE_3000013460.1"/>
    </source>
</evidence>
<keyword evidence="5" id="KW-0143">Chaperone</keyword>
<dbReference type="Pfam" id="PF07542">
    <property type="entry name" value="ATP12"/>
    <property type="match status" value="1"/>
</dbReference>
<dbReference type="STRING" id="70415.A0A5S6R1T7"/>
<dbReference type="SUPFAM" id="SSF160909">
    <property type="entry name" value="ATP12-like"/>
    <property type="match status" value="1"/>
</dbReference>
<proteinExistence type="inferred from homology"/>
<reference evidence="7" key="1">
    <citation type="submission" date="2019-12" db="UniProtKB">
        <authorList>
            <consortium name="WormBaseParasite"/>
        </authorList>
    </citation>
    <scope>IDENTIFICATION</scope>
</reference>
<accession>A0A5S6R1T7</accession>
<dbReference type="WBParaSite" id="TMUE_3000013460.1">
    <property type="protein sequence ID" value="TMUE_3000013460.1"/>
    <property type="gene ID" value="WBGene00302902"/>
</dbReference>
<evidence type="ECO:0000256" key="1">
    <source>
        <dbReference type="ARBA" id="ARBA00004173"/>
    </source>
</evidence>
<dbReference type="AlphaFoldDB" id="A0A5S6R1T7"/>
<dbReference type="GO" id="GO:0005739">
    <property type="term" value="C:mitochondrion"/>
    <property type="evidence" value="ECO:0007669"/>
    <property type="project" value="UniProtKB-SubCell"/>
</dbReference>
<dbReference type="InterPro" id="IPR023335">
    <property type="entry name" value="ATP12_ortho_dom_sf"/>
</dbReference>
<dbReference type="Gene3D" id="1.10.3580.10">
    <property type="entry name" value="ATP12 ATPase"/>
    <property type="match status" value="1"/>
</dbReference>
<evidence type="ECO:0000256" key="4">
    <source>
        <dbReference type="ARBA" id="ARBA00023128"/>
    </source>
</evidence>
<organism evidence="6 7">
    <name type="scientific">Trichuris muris</name>
    <name type="common">Mouse whipworm</name>
    <dbReference type="NCBI Taxonomy" id="70415"/>
    <lineage>
        <taxon>Eukaryota</taxon>
        <taxon>Metazoa</taxon>
        <taxon>Ecdysozoa</taxon>
        <taxon>Nematoda</taxon>
        <taxon>Enoplea</taxon>
        <taxon>Dorylaimia</taxon>
        <taxon>Trichinellida</taxon>
        <taxon>Trichuridae</taxon>
        <taxon>Trichuris</taxon>
    </lineage>
</organism>
<evidence type="ECO:0000256" key="5">
    <source>
        <dbReference type="ARBA" id="ARBA00023186"/>
    </source>
</evidence>
<dbReference type="PANTHER" id="PTHR21013:SF10">
    <property type="entry name" value="ATP SYNTHASE MITOCHONDRIAL F1 COMPLEX ASSEMBLY FACTOR 2"/>
    <property type="match status" value="1"/>
</dbReference>
<sequence length="269" mass="30651">MLLTLALRRLYATKSLTRFYRTVDVVPIGQERFAVQLDGRPIRTPLGNVLEVSSEPLAMAIAIEWQSQHGRVDMNHMRLTSLSITAIDNPTNQSRLQLVRAILKYLESDTLFFMNESPKELHELQRRKWGEIINWTRKHFEIEMAPSTSMVTGPLLPNRTKDTLGRFLLVYNLASLVGCQFAVESLKSALLLFALLEHQIGVEDAVQLATLEQRYQVSQWGRVQWAHDVEYFDLCSRVSAGLIFAYFNSHSQAVSQCLTPVNVECSQNV</sequence>
<dbReference type="PANTHER" id="PTHR21013">
    <property type="entry name" value="ATP SYNTHASE MITOCHONDRIAL F1 COMPLEX ASSEMBLY FACTOR 2/ATP12 PROTEIN, MITOCHONDRIAL PRECURSOR"/>
    <property type="match status" value="1"/>
</dbReference>
<dbReference type="InterPro" id="IPR042272">
    <property type="entry name" value="ATP12_ATP_synth-F1-assembly_N"/>
</dbReference>
<name>A0A5S6R1T7_TRIMR</name>
<comment type="similarity">
    <text evidence="2">Belongs to the ATP12 family.</text>
</comment>